<dbReference type="AlphaFoldDB" id="A0A1R2CVQ1"/>
<name>A0A1R2CVQ1_9CILI</name>
<dbReference type="SUPFAM" id="SSF51206">
    <property type="entry name" value="cAMP-binding domain-like"/>
    <property type="match status" value="2"/>
</dbReference>
<gene>
    <name evidence="2" type="ORF">SteCoe_4030</name>
</gene>
<organism evidence="2 3">
    <name type="scientific">Stentor coeruleus</name>
    <dbReference type="NCBI Taxonomy" id="5963"/>
    <lineage>
        <taxon>Eukaryota</taxon>
        <taxon>Sar</taxon>
        <taxon>Alveolata</taxon>
        <taxon>Ciliophora</taxon>
        <taxon>Postciliodesmatophora</taxon>
        <taxon>Heterotrichea</taxon>
        <taxon>Heterotrichida</taxon>
        <taxon>Stentoridae</taxon>
        <taxon>Stentor</taxon>
    </lineage>
</organism>
<dbReference type="Pfam" id="PF00027">
    <property type="entry name" value="cNMP_binding"/>
    <property type="match status" value="1"/>
</dbReference>
<dbReference type="InterPro" id="IPR014710">
    <property type="entry name" value="RmlC-like_jellyroll"/>
</dbReference>
<sequence length="388" mass="44958">MSVKIHLKEKLKDTLKIHKDLRSESDIEELSSIVGDIKIFENYKYSAKLKLLCRHLEYCSFGIKQRIYTEGEEGESFYMILSGRVGLYINTNKEGKIRLSSIAELKEGDCFGESALLYGAKHTASAITTTNVELMVLKKEDYDHEFKGDEMLIQEKIIKFYKKQAIFQQIPEDKLDFIVKKTKRPIEYKTSDVIIKQGSPSDAFYFIAKGWAKAVKRVDFKKSQSVLDPPTARDYEYKNFESKIIEIEELAKGSIIGAYEALRNLPYNISVICTMPCSIYKVSLQDLRFLDLYEMQYLMNAAPAPLLDSDIRTQHLNSTLWTTYRNNFVESVRKEKNFKRKFNFRMPPVKWYKGRSVTPENVFGMPQTHMKLPPIDKLIPMSRFALGS</sequence>
<dbReference type="InterPro" id="IPR018490">
    <property type="entry name" value="cNMP-bd_dom_sf"/>
</dbReference>
<dbReference type="PROSITE" id="PS50042">
    <property type="entry name" value="CNMP_BINDING_3"/>
    <property type="match status" value="2"/>
</dbReference>
<dbReference type="OrthoDB" id="312042at2759"/>
<dbReference type="PANTHER" id="PTHR23011:SF28">
    <property type="entry name" value="CYCLIC NUCLEOTIDE-BINDING DOMAIN CONTAINING PROTEIN"/>
    <property type="match status" value="1"/>
</dbReference>
<dbReference type="InterPro" id="IPR000595">
    <property type="entry name" value="cNMP-bd_dom"/>
</dbReference>
<evidence type="ECO:0000313" key="2">
    <source>
        <dbReference type="EMBL" id="OMJ93086.1"/>
    </source>
</evidence>
<dbReference type="CDD" id="cd00038">
    <property type="entry name" value="CAP_ED"/>
    <property type="match status" value="2"/>
</dbReference>
<dbReference type="PANTHER" id="PTHR23011">
    <property type="entry name" value="CYCLIC NUCLEOTIDE-BINDING DOMAIN CONTAINING PROTEIN"/>
    <property type="match status" value="1"/>
</dbReference>
<dbReference type="EMBL" id="MPUH01000049">
    <property type="protein sequence ID" value="OMJ93086.1"/>
    <property type="molecule type" value="Genomic_DNA"/>
</dbReference>
<evidence type="ECO:0000313" key="3">
    <source>
        <dbReference type="Proteomes" id="UP000187209"/>
    </source>
</evidence>
<dbReference type="SMART" id="SM00100">
    <property type="entry name" value="cNMP"/>
    <property type="match status" value="2"/>
</dbReference>
<feature type="domain" description="Cyclic nucleotide-binding" evidence="1">
    <location>
        <begin position="166"/>
        <end position="290"/>
    </location>
</feature>
<reference evidence="2 3" key="1">
    <citation type="submission" date="2016-11" db="EMBL/GenBank/DDBJ databases">
        <title>The macronuclear genome of Stentor coeruleus: a giant cell with tiny introns.</title>
        <authorList>
            <person name="Slabodnick M."/>
            <person name="Ruby J.G."/>
            <person name="Reiff S.B."/>
            <person name="Swart E.C."/>
            <person name="Gosai S."/>
            <person name="Prabakaran S."/>
            <person name="Witkowska E."/>
            <person name="Larue G.E."/>
            <person name="Fisher S."/>
            <person name="Freeman R.M."/>
            <person name="Gunawardena J."/>
            <person name="Chu W."/>
            <person name="Stover N.A."/>
            <person name="Gregory B.D."/>
            <person name="Nowacki M."/>
            <person name="Derisi J."/>
            <person name="Roy S.W."/>
            <person name="Marshall W.F."/>
            <person name="Sood P."/>
        </authorList>
    </citation>
    <scope>NUCLEOTIDE SEQUENCE [LARGE SCALE GENOMIC DNA]</scope>
    <source>
        <strain evidence="2">WM001</strain>
    </source>
</reference>
<dbReference type="Proteomes" id="UP000187209">
    <property type="component" value="Unassembled WGS sequence"/>
</dbReference>
<keyword evidence="3" id="KW-1185">Reference proteome</keyword>
<accession>A0A1R2CVQ1</accession>
<protein>
    <recommendedName>
        <fullName evidence="1">Cyclic nucleotide-binding domain-containing protein</fullName>
    </recommendedName>
</protein>
<comment type="caution">
    <text evidence="2">The sequence shown here is derived from an EMBL/GenBank/DDBJ whole genome shotgun (WGS) entry which is preliminary data.</text>
</comment>
<dbReference type="Gene3D" id="2.60.120.10">
    <property type="entry name" value="Jelly Rolls"/>
    <property type="match status" value="2"/>
</dbReference>
<evidence type="ECO:0000259" key="1">
    <source>
        <dbReference type="PROSITE" id="PS50042"/>
    </source>
</evidence>
<feature type="domain" description="Cyclic nucleotide-binding" evidence="1">
    <location>
        <begin position="39"/>
        <end position="163"/>
    </location>
</feature>
<proteinExistence type="predicted"/>